<dbReference type="AlphaFoldDB" id="A0A9W8APC1"/>
<dbReference type="OrthoDB" id="10256524at2759"/>
<reference evidence="1" key="1">
    <citation type="submission" date="2022-07" db="EMBL/GenBank/DDBJ databases">
        <title>Phylogenomic reconstructions and comparative analyses of Kickxellomycotina fungi.</title>
        <authorList>
            <person name="Reynolds N.K."/>
            <person name="Stajich J.E."/>
            <person name="Barry K."/>
            <person name="Grigoriev I.V."/>
            <person name="Crous P."/>
            <person name="Smith M.E."/>
        </authorList>
    </citation>
    <scope>NUCLEOTIDE SEQUENCE</scope>
    <source>
        <strain evidence="1">RSA 1196</strain>
    </source>
</reference>
<dbReference type="Proteomes" id="UP001150925">
    <property type="component" value="Unassembled WGS sequence"/>
</dbReference>
<keyword evidence="2" id="KW-1185">Reference proteome</keyword>
<name>A0A9W8APC1_9FUNG</name>
<accession>A0A9W8APC1</accession>
<dbReference type="EMBL" id="JANBPY010000749">
    <property type="protein sequence ID" value="KAJ1964011.1"/>
    <property type="molecule type" value="Genomic_DNA"/>
</dbReference>
<evidence type="ECO:0000313" key="1">
    <source>
        <dbReference type="EMBL" id="KAJ1964011.1"/>
    </source>
</evidence>
<organism evidence="1 2">
    <name type="scientific">Dispira parvispora</name>
    <dbReference type="NCBI Taxonomy" id="1520584"/>
    <lineage>
        <taxon>Eukaryota</taxon>
        <taxon>Fungi</taxon>
        <taxon>Fungi incertae sedis</taxon>
        <taxon>Zoopagomycota</taxon>
        <taxon>Kickxellomycotina</taxon>
        <taxon>Dimargaritomycetes</taxon>
        <taxon>Dimargaritales</taxon>
        <taxon>Dimargaritaceae</taxon>
        <taxon>Dispira</taxon>
    </lineage>
</organism>
<comment type="caution">
    <text evidence="1">The sequence shown here is derived from an EMBL/GenBank/DDBJ whole genome shotgun (WGS) entry which is preliminary data.</text>
</comment>
<proteinExistence type="predicted"/>
<gene>
    <name evidence="1" type="ORF">IWQ62_003052</name>
</gene>
<sequence>MDMTNTLTDQSTLEPGQKLQQNYQVSIDKLPGDEFWVVGGRVVVSLTDPQDNLFQLSFPFIGLKGAYSEFPILPPIRDPYHPHLFDQLTEEPIIGNGTRTFSMEGDDFPRVRFRLQLSVWKTTVSIQYQKREGDTGFLTWATEVAAQGKSSNLRRNYESDDFYTYTWNGLLDGDKCIPRDVEVESFRFTILWESSDSLLMAGQFS</sequence>
<protein>
    <submittedName>
        <fullName evidence="1">Uncharacterized protein</fullName>
    </submittedName>
</protein>
<evidence type="ECO:0000313" key="2">
    <source>
        <dbReference type="Proteomes" id="UP001150925"/>
    </source>
</evidence>